<accession>A0A3G3MIF9</accession>
<dbReference type="PIRSF" id="PIRSF002131">
    <property type="entry name" value="Ribosomal_S11"/>
    <property type="match status" value="1"/>
</dbReference>
<comment type="similarity">
    <text evidence="1">Belongs to the universal ribosomal protein uS11 family.</text>
</comment>
<dbReference type="GO" id="GO:0006412">
    <property type="term" value="P:translation"/>
    <property type="evidence" value="ECO:0007669"/>
    <property type="project" value="InterPro"/>
</dbReference>
<geneLocation type="mitochondrion" evidence="4"/>
<proteinExistence type="inferred from homology"/>
<name>A0A3G3MIF9_9FLOR</name>
<dbReference type="Pfam" id="PF00411">
    <property type="entry name" value="Ribosomal_S11"/>
    <property type="match status" value="1"/>
</dbReference>
<dbReference type="EMBL" id="MH281622">
    <property type="protein sequence ID" value="AYR06621.1"/>
    <property type="molecule type" value="Genomic_DNA"/>
</dbReference>
<keyword evidence="4" id="KW-0496">Mitochondrion</keyword>
<evidence type="ECO:0000256" key="2">
    <source>
        <dbReference type="ARBA" id="ARBA00022980"/>
    </source>
</evidence>
<keyword evidence="2 4" id="KW-0689">Ribosomal protein</keyword>
<dbReference type="Gene3D" id="3.30.420.80">
    <property type="entry name" value="Ribosomal protein S11"/>
    <property type="match status" value="1"/>
</dbReference>
<protein>
    <submittedName>
        <fullName evidence="4">Ribosomal protein S11</fullName>
    </submittedName>
</protein>
<sequence>MLMLNHNKKSAILSILFTSNNIIYTLTDLMGNVLFWTSSGVQKVKGIKKLTSNSIASGLKLVNNYADKCRIRYFHVCIRGISKNKKLVIKNLKYFPLTILSLYDEMGISYNGCKKLRKRRV</sequence>
<keyword evidence="3" id="KW-0687">Ribonucleoprotein</keyword>
<reference evidence="4" key="1">
    <citation type="journal article" date="2018" name="Genome Biol. Evol.">
        <title>Mitochondrial and Plastid Genomes from Coralline Red Algae Provide Insights into the Incongruent Evolutionary Histories of Organelles.</title>
        <authorList>
            <person name="Lee J."/>
            <person name="Song H.J."/>
            <person name="In Park S."/>
            <person name="Lee Y.M."/>
            <person name="Jeong S.Y."/>
            <person name="Oh Cho T."/>
            <person name="Kim J.H."/>
            <person name="Choi H.G."/>
            <person name="Choi C.G."/>
            <person name="Nelson W.A."/>
            <person name="Fredericq S."/>
            <person name="Bhattacharya D."/>
            <person name="Su Yoon H."/>
        </authorList>
    </citation>
    <scope>NUCLEOTIDE SEQUENCE</scope>
</reference>
<evidence type="ECO:0000256" key="3">
    <source>
        <dbReference type="ARBA" id="ARBA00023274"/>
    </source>
</evidence>
<evidence type="ECO:0000313" key="4">
    <source>
        <dbReference type="EMBL" id="AYR06621.1"/>
    </source>
</evidence>
<gene>
    <name evidence="4" type="primary">rps11</name>
</gene>
<dbReference type="GO" id="GO:1990904">
    <property type="term" value="C:ribonucleoprotein complex"/>
    <property type="evidence" value="ECO:0007669"/>
    <property type="project" value="UniProtKB-KW"/>
</dbReference>
<dbReference type="GO" id="GO:0005840">
    <property type="term" value="C:ribosome"/>
    <property type="evidence" value="ECO:0007669"/>
    <property type="project" value="UniProtKB-KW"/>
</dbReference>
<dbReference type="InterPro" id="IPR001971">
    <property type="entry name" value="Ribosomal_uS11"/>
</dbReference>
<dbReference type="AlphaFoldDB" id="A0A3G3MIF9"/>
<dbReference type="InterPro" id="IPR036967">
    <property type="entry name" value="Ribosomal_uS11_sf"/>
</dbReference>
<organism evidence="4">
    <name type="scientific">Renouxia sp</name>
    <dbReference type="NCBI Taxonomy" id="2485823"/>
    <lineage>
        <taxon>Eukaryota</taxon>
        <taxon>Rhodophyta</taxon>
        <taxon>Florideophyceae</taxon>
        <taxon>Corallinophycidae</taxon>
        <taxon>Rhodogorgonales</taxon>
        <taxon>Rhodogorgonaceae</taxon>
        <taxon>Renouxia</taxon>
    </lineage>
</organism>
<dbReference type="SUPFAM" id="SSF53137">
    <property type="entry name" value="Translational machinery components"/>
    <property type="match status" value="1"/>
</dbReference>
<evidence type="ECO:0000256" key="1">
    <source>
        <dbReference type="ARBA" id="ARBA00006194"/>
    </source>
</evidence>
<dbReference type="GO" id="GO:0003735">
    <property type="term" value="F:structural constituent of ribosome"/>
    <property type="evidence" value="ECO:0007669"/>
    <property type="project" value="InterPro"/>
</dbReference>
<dbReference type="HAMAP" id="MF_01310">
    <property type="entry name" value="Ribosomal_uS11"/>
    <property type="match status" value="1"/>
</dbReference>